<sequence length="135" mass="14491">MKFVSKTLVAAITIAALSCTAVLVGCNVSLGADGRDGQDVSIYEIYEATNKARVEEGLEELTFLEFISEYLNYDSQELADMASLQASINRSLLSSVQVTATFPAMVQSGSLPWQQEEGTVTSQGSGVIVDIDKDE</sequence>
<gene>
    <name evidence="3" type="ORF">IAB94_02350</name>
</gene>
<dbReference type="AlphaFoldDB" id="A0A9D1E5N1"/>
<comment type="caution">
    <text evidence="3">The sequence shown here is derived from an EMBL/GenBank/DDBJ whole genome shotgun (WGS) entry which is preliminary data.</text>
</comment>
<feature type="non-terminal residue" evidence="3">
    <location>
        <position position="135"/>
    </location>
</feature>
<name>A0A9D1E5N1_9FIRM</name>
<keyword evidence="2" id="KW-0732">Signal</keyword>
<feature type="region of interest" description="Disordered" evidence="1">
    <location>
        <begin position="115"/>
        <end position="135"/>
    </location>
</feature>
<proteinExistence type="predicted"/>
<reference evidence="3" key="2">
    <citation type="journal article" date="2021" name="PeerJ">
        <title>Extensive microbial diversity within the chicken gut microbiome revealed by metagenomics and culture.</title>
        <authorList>
            <person name="Gilroy R."/>
            <person name="Ravi A."/>
            <person name="Getino M."/>
            <person name="Pursley I."/>
            <person name="Horton D.L."/>
            <person name="Alikhan N.F."/>
            <person name="Baker D."/>
            <person name="Gharbi K."/>
            <person name="Hall N."/>
            <person name="Watson M."/>
            <person name="Adriaenssens E.M."/>
            <person name="Foster-Nyarko E."/>
            <person name="Jarju S."/>
            <person name="Secka A."/>
            <person name="Antonio M."/>
            <person name="Oren A."/>
            <person name="Chaudhuri R.R."/>
            <person name="La Ragione R."/>
            <person name="Hildebrand F."/>
            <person name="Pallen M.J."/>
        </authorList>
    </citation>
    <scope>NUCLEOTIDE SEQUENCE</scope>
    <source>
        <strain evidence="3">ChiW16-3235</strain>
    </source>
</reference>
<dbReference type="Proteomes" id="UP000823913">
    <property type="component" value="Unassembled WGS sequence"/>
</dbReference>
<reference evidence="3" key="1">
    <citation type="submission" date="2020-10" db="EMBL/GenBank/DDBJ databases">
        <authorList>
            <person name="Gilroy R."/>
        </authorList>
    </citation>
    <scope>NUCLEOTIDE SEQUENCE</scope>
    <source>
        <strain evidence="3">ChiW16-3235</strain>
    </source>
</reference>
<dbReference type="EMBL" id="DVHK01000058">
    <property type="protein sequence ID" value="HIR66873.1"/>
    <property type="molecule type" value="Genomic_DNA"/>
</dbReference>
<evidence type="ECO:0000313" key="4">
    <source>
        <dbReference type="Proteomes" id="UP000823913"/>
    </source>
</evidence>
<evidence type="ECO:0000313" key="3">
    <source>
        <dbReference type="EMBL" id="HIR66873.1"/>
    </source>
</evidence>
<evidence type="ECO:0000256" key="1">
    <source>
        <dbReference type="SAM" id="MobiDB-lite"/>
    </source>
</evidence>
<evidence type="ECO:0000256" key="2">
    <source>
        <dbReference type="SAM" id="SignalP"/>
    </source>
</evidence>
<feature type="chain" id="PRO_5039512982" evidence="2">
    <location>
        <begin position="22"/>
        <end position="135"/>
    </location>
</feature>
<feature type="compositionally biased region" description="Polar residues" evidence="1">
    <location>
        <begin position="115"/>
        <end position="125"/>
    </location>
</feature>
<protein>
    <submittedName>
        <fullName evidence="3">Uncharacterized protein</fullName>
    </submittedName>
</protein>
<accession>A0A9D1E5N1</accession>
<feature type="signal peptide" evidence="2">
    <location>
        <begin position="1"/>
        <end position="21"/>
    </location>
</feature>
<organism evidence="3 4">
    <name type="scientific">Candidatus Coproplasma avicola</name>
    <dbReference type="NCBI Taxonomy" id="2840744"/>
    <lineage>
        <taxon>Bacteria</taxon>
        <taxon>Bacillati</taxon>
        <taxon>Bacillota</taxon>
        <taxon>Clostridia</taxon>
        <taxon>Eubacteriales</taxon>
        <taxon>Candidatus Coproplasma</taxon>
    </lineage>
</organism>
<dbReference type="PROSITE" id="PS51257">
    <property type="entry name" value="PROKAR_LIPOPROTEIN"/>
    <property type="match status" value="1"/>
</dbReference>